<dbReference type="SMART" id="SM01266">
    <property type="entry name" value="Mac"/>
    <property type="match status" value="1"/>
</dbReference>
<dbReference type="RefSeq" id="WP_065206604.1">
    <property type="nucleotide sequence ID" value="NZ_LZGA01000024.1"/>
</dbReference>
<feature type="domain" description="Maltose/galactoside acetyltransferase" evidence="8">
    <location>
        <begin position="10"/>
        <end position="62"/>
    </location>
</feature>
<dbReference type="FunFam" id="2.160.10.10:FF:000025">
    <property type="entry name" value="Hexapeptide-repeat containing-acetyltransferase"/>
    <property type="match status" value="1"/>
</dbReference>
<evidence type="ECO:0000256" key="7">
    <source>
        <dbReference type="ARBA" id="ARBA00067695"/>
    </source>
</evidence>
<gene>
    <name evidence="9" type="ORF">BCT54_11935</name>
</gene>
<dbReference type="CDD" id="cd03357">
    <property type="entry name" value="LbH_MAT_GAT"/>
    <property type="match status" value="1"/>
</dbReference>
<dbReference type="Pfam" id="PF12464">
    <property type="entry name" value="Mac"/>
    <property type="match status" value="1"/>
</dbReference>
<evidence type="ECO:0000256" key="3">
    <source>
        <dbReference type="ARBA" id="ARBA00022679"/>
    </source>
</evidence>
<dbReference type="GO" id="GO:0016407">
    <property type="term" value="F:acetyltransferase activity"/>
    <property type="evidence" value="ECO:0007669"/>
    <property type="project" value="InterPro"/>
</dbReference>
<evidence type="ECO:0000256" key="2">
    <source>
        <dbReference type="ARBA" id="ARBA00022458"/>
    </source>
</evidence>
<organism evidence="9 10">
    <name type="scientific">Vibrio splendidus</name>
    <dbReference type="NCBI Taxonomy" id="29497"/>
    <lineage>
        <taxon>Bacteria</taxon>
        <taxon>Pseudomonadati</taxon>
        <taxon>Pseudomonadota</taxon>
        <taxon>Gammaproteobacteria</taxon>
        <taxon>Vibrionales</taxon>
        <taxon>Vibrionaceae</taxon>
        <taxon>Vibrio</taxon>
    </lineage>
</organism>
<dbReference type="EMBL" id="MCZF01000297">
    <property type="protein sequence ID" value="PMM40703.1"/>
    <property type="molecule type" value="Genomic_DNA"/>
</dbReference>
<dbReference type="PANTHER" id="PTHR23416">
    <property type="entry name" value="SIALIC ACID SYNTHASE-RELATED"/>
    <property type="match status" value="1"/>
</dbReference>
<dbReference type="SUPFAM" id="SSF51161">
    <property type="entry name" value="Trimeric LpxA-like enzymes"/>
    <property type="match status" value="1"/>
</dbReference>
<sequence>MSNTSDKTELEKMLSGQVYDGADQEIDTMRSNAKKALMAFNNHQTPDQQHTLQEQLFGKVGSSSLIQPPFHCEFGKTIEIGDDTFINMNVVMLDGANIKIGNNVLIGPSAQFYTPSHSLDYRSRRKWETFCLPITIEDDVWIGGNSVINQGVTIGARSVIAANSVVNSDVPPDCLYGGTPAKLIRHLNTEQQSD</sequence>
<comment type="function">
    <text evidence="6">Acetyltransferase implicated in the O-acetylation of Nod factors.</text>
</comment>
<dbReference type="PROSITE" id="PS00101">
    <property type="entry name" value="HEXAPEP_TRANSFERASES"/>
    <property type="match status" value="1"/>
</dbReference>
<evidence type="ECO:0000313" key="9">
    <source>
        <dbReference type="EMBL" id="PMM40703.1"/>
    </source>
</evidence>
<proteinExistence type="inferred from homology"/>
<keyword evidence="2" id="KW-0536">Nodulation</keyword>
<dbReference type="GO" id="GO:0005829">
    <property type="term" value="C:cytosol"/>
    <property type="evidence" value="ECO:0007669"/>
    <property type="project" value="TreeGrafter"/>
</dbReference>
<reference evidence="10" key="1">
    <citation type="submission" date="2016-07" db="EMBL/GenBank/DDBJ databases">
        <title>Nontailed viruses are major unrecognized killers of bacteria in the ocean.</title>
        <authorList>
            <person name="Kauffman K."/>
            <person name="Hussain F."/>
            <person name="Yang J."/>
            <person name="Arevalo P."/>
            <person name="Brown J."/>
            <person name="Cutler M."/>
            <person name="Kelly L."/>
            <person name="Polz M.F."/>
        </authorList>
    </citation>
    <scope>NUCLEOTIDE SEQUENCE [LARGE SCALE GENOMIC DNA]</scope>
    <source>
        <strain evidence="10">10N.261.48.B5</strain>
    </source>
</reference>
<keyword evidence="4" id="KW-0677">Repeat</keyword>
<accession>A0A1A6LQ79</accession>
<dbReference type="Pfam" id="PF14602">
    <property type="entry name" value="Hexapep_2"/>
    <property type="match status" value="1"/>
</dbReference>
<dbReference type="PANTHER" id="PTHR23416:SF23">
    <property type="entry name" value="ACETYLTRANSFERASE C18B11.09C-RELATED"/>
    <property type="match status" value="1"/>
</dbReference>
<dbReference type="InterPro" id="IPR001451">
    <property type="entry name" value="Hexapep"/>
</dbReference>
<keyword evidence="3 9" id="KW-0808">Transferase</keyword>
<dbReference type="InterPro" id="IPR024688">
    <property type="entry name" value="Mac_dom"/>
</dbReference>
<dbReference type="Gene3D" id="2.160.10.10">
    <property type="entry name" value="Hexapeptide repeat proteins"/>
    <property type="match status" value="1"/>
</dbReference>
<dbReference type="InterPro" id="IPR051159">
    <property type="entry name" value="Hexapeptide_acetyltransf"/>
</dbReference>
<comment type="similarity">
    <text evidence="1">Belongs to the transferase hexapeptide repeat family.</text>
</comment>
<evidence type="ECO:0000259" key="8">
    <source>
        <dbReference type="SMART" id="SM01266"/>
    </source>
</evidence>
<dbReference type="GO" id="GO:0008374">
    <property type="term" value="F:O-acyltransferase activity"/>
    <property type="evidence" value="ECO:0007669"/>
    <property type="project" value="TreeGrafter"/>
</dbReference>
<evidence type="ECO:0000256" key="5">
    <source>
        <dbReference type="ARBA" id="ARBA00023315"/>
    </source>
</evidence>
<protein>
    <recommendedName>
        <fullName evidence="7">Nodulation protein L</fullName>
    </recommendedName>
</protein>
<keyword evidence="5" id="KW-0012">Acyltransferase</keyword>
<dbReference type="OrthoDB" id="9815592at2"/>
<dbReference type="InterPro" id="IPR011004">
    <property type="entry name" value="Trimer_LpxA-like_sf"/>
</dbReference>
<evidence type="ECO:0000256" key="6">
    <source>
        <dbReference type="ARBA" id="ARBA00055587"/>
    </source>
</evidence>
<evidence type="ECO:0000256" key="4">
    <source>
        <dbReference type="ARBA" id="ARBA00022737"/>
    </source>
</evidence>
<evidence type="ECO:0000256" key="1">
    <source>
        <dbReference type="ARBA" id="ARBA00007274"/>
    </source>
</evidence>
<dbReference type="AlphaFoldDB" id="A0A1A6LQ79"/>
<comment type="caution">
    <text evidence="9">The sequence shown here is derived from an EMBL/GenBank/DDBJ whole genome shotgun (WGS) entry which is preliminary data.</text>
</comment>
<name>A0A1A6LQ79_VIBSP</name>
<dbReference type="InterPro" id="IPR018357">
    <property type="entry name" value="Hexapep_transf_CS"/>
</dbReference>
<evidence type="ECO:0000313" key="10">
    <source>
        <dbReference type="Proteomes" id="UP000235533"/>
    </source>
</evidence>
<dbReference type="Proteomes" id="UP000235533">
    <property type="component" value="Unassembled WGS sequence"/>
</dbReference>